<sequence length="89" mass="9508">MVVNQIITSQRSITFLTSGDDRDIFQVVTVTLANNTMPRHPWCNPITLNLKTSVTVAPNSTCSCGSVRQIAGRNTVVLGSGTGNSQTTL</sequence>
<evidence type="ECO:0000313" key="1">
    <source>
        <dbReference type="EMBL" id="PRP84461.1"/>
    </source>
</evidence>
<evidence type="ECO:0000313" key="2">
    <source>
        <dbReference type="Proteomes" id="UP000241769"/>
    </source>
</evidence>
<organism evidence="1 2">
    <name type="scientific">Planoprotostelium fungivorum</name>
    <dbReference type="NCBI Taxonomy" id="1890364"/>
    <lineage>
        <taxon>Eukaryota</taxon>
        <taxon>Amoebozoa</taxon>
        <taxon>Evosea</taxon>
        <taxon>Variosea</taxon>
        <taxon>Cavosteliida</taxon>
        <taxon>Cavosteliaceae</taxon>
        <taxon>Planoprotostelium</taxon>
    </lineage>
</organism>
<protein>
    <submittedName>
        <fullName evidence="1">Uncharacterized protein</fullName>
    </submittedName>
</protein>
<reference evidence="1 2" key="1">
    <citation type="journal article" date="2018" name="Genome Biol. Evol.">
        <title>Multiple Roots of Fruiting Body Formation in Amoebozoa.</title>
        <authorList>
            <person name="Hillmann F."/>
            <person name="Forbes G."/>
            <person name="Novohradska S."/>
            <person name="Ferling I."/>
            <person name="Riege K."/>
            <person name="Groth M."/>
            <person name="Westermann M."/>
            <person name="Marz M."/>
            <person name="Spaller T."/>
            <person name="Winckler T."/>
            <person name="Schaap P."/>
            <person name="Glockner G."/>
        </authorList>
    </citation>
    <scope>NUCLEOTIDE SEQUENCE [LARGE SCALE GENOMIC DNA]</scope>
    <source>
        <strain evidence="1 2">Jena</strain>
    </source>
</reference>
<gene>
    <name evidence="1" type="ORF">PROFUN_08046</name>
</gene>
<name>A0A2P6NKH6_9EUKA</name>
<dbReference type="InParanoid" id="A0A2P6NKH6"/>
<dbReference type="Proteomes" id="UP000241769">
    <property type="component" value="Unassembled WGS sequence"/>
</dbReference>
<proteinExistence type="predicted"/>
<dbReference type="AlphaFoldDB" id="A0A2P6NKH6"/>
<accession>A0A2P6NKH6</accession>
<keyword evidence="2" id="KW-1185">Reference proteome</keyword>
<comment type="caution">
    <text evidence="1">The sequence shown here is derived from an EMBL/GenBank/DDBJ whole genome shotgun (WGS) entry which is preliminary data.</text>
</comment>
<dbReference type="EMBL" id="MDYQ01000062">
    <property type="protein sequence ID" value="PRP84461.1"/>
    <property type="molecule type" value="Genomic_DNA"/>
</dbReference>